<accession>A0A8I5TKA4</accession>
<dbReference type="AlphaFoldDB" id="A0A8I5TKA4"/>
<reference evidence="3" key="3">
    <citation type="submission" date="2025-09" db="UniProtKB">
        <authorList>
            <consortium name="Ensembl"/>
        </authorList>
    </citation>
    <scope>IDENTIFICATION</scope>
</reference>
<sequence length="329" mass="36404">MVTWPPPCGICEVTCFSQLEEEREARHGGPSSSQIQPFGDSVAGYEALSAGDPSASASQSAGITGVSHRVQLEIWKSFWISLFHPSHQLIQNRDHLYNFLLLKINLFNHWVSGLAQEARGSCNWQARLPLGAAACPLGQALRAGLALIQVPVWLVLQGPRLMWAGMWGGTRTLGLAMLSAWEQLGLSVAIWTDLFLSCLHGLMLVALLLVVVTWRMCQKSHCFRPGRQLSKALQVNCVVRKLLAQLRRLYWWVETMTALTSWHLAYLITWTTCLASHLLQAAFEHTTQLAQAQEVEPQEVSGSSLLPSLSVSSDSESGLVLPEQETPRE</sequence>
<keyword evidence="2" id="KW-0812">Transmembrane</keyword>
<dbReference type="PANTHER" id="PTHR37369:SF1">
    <property type="entry name" value="TRANSMEMBRANE PROTEIN 270"/>
    <property type="match status" value="1"/>
</dbReference>
<gene>
    <name evidence="3" type="primary">TMEM270</name>
</gene>
<dbReference type="GeneTree" id="ENSGT00390000009243"/>
<feature type="region of interest" description="Disordered" evidence="1">
    <location>
        <begin position="294"/>
        <end position="329"/>
    </location>
</feature>
<dbReference type="Ensembl" id="ENSPPYT00000057003.1">
    <property type="protein sequence ID" value="ENSPPYP00000027257.1"/>
    <property type="gene ID" value="ENSPPYG00000017491.2"/>
</dbReference>
<dbReference type="PRINTS" id="PR02045">
    <property type="entry name" value="F138DOMAIN"/>
</dbReference>
<dbReference type="Pfam" id="PF15164">
    <property type="entry name" value="WBS28"/>
    <property type="match status" value="1"/>
</dbReference>
<reference evidence="3" key="2">
    <citation type="submission" date="2025-08" db="UniProtKB">
        <authorList>
            <consortium name="Ensembl"/>
        </authorList>
    </citation>
    <scope>IDENTIFICATION</scope>
</reference>
<evidence type="ECO:0000313" key="3">
    <source>
        <dbReference type="Ensembl" id="ENSPPYP00000027257.1"/>
    </source>
</evidence>
<feature type="compositionally biased region" description="Low complexity" evidence="1">
    <location>
        <begin position="299"/>
        <end position="321"/>
    </location>
</feature>
<proteinExistence type="predicted"/>
<dbReference type="OrthoDB" id="9837709at2759"/>
<keyword evidence="2" id="KW-1133">Transmembrane helix</keyword>
<evidence type="ECO:0000256" key="1">
    <source>
        <dbReference type="SAM" id="MobiDB-lite"/>
    </source>
</evidence>
<dbReference type="PANTHER" id="PTHR37369">
    <property type="entry name" value="TRANSMEMBRANE PROTEIN 270"/>
    <property type="match status" value="1"/>
</dbReference>
<feature type="transmembrane region" description="Helical" evidence="2">
    <location>
        <begin position="249"/>
        <end position="270"/>
    </location>
</feature>
<dbReference type="Proteomes" id="UP000001595">
    <property type="component" value="Chromosome 7"/>
</dbReference>
<keyword evidence="2" id="KW-0472">Membrane</keyword>
<name>A0A8I5TKA4_PONAB</name>
<feature type="transmembrane region" description="Helical" evidence="2">
    <location>
        <begin position="194"/>
        <end position="214"/>
    </location>
</feature>
<reference evidence="3 4" key="1">
    <citation type="submission" date="2008-02" db="EMBL/GenBank/DDBJ databases">
        <title>A 6x draft sequence assembly of the Pongo pygmaeus abelii genome.</title>
        <authorList>
            <person name="Wilson R.K."/>
            <person name="Mardis E."/>
        </authorList>
    </citation>
    <scope>NUCLEOTIDE SEQUENCE [LARGE SCALE GENOMIC DNA]</scope>
</reference>
<keyword evidence="4" id="KW-1185">Reference proteome</keyword>
<organism evidence="3 4">
    <name type="scientific">Pongo abelii</name>
    <name type="common">Sumatran orangutan</name>
    <name type="synonym">Pongo pygmaeus abelii</name>
    <dbReference type="NCBI Taxonomy" id="9601"/>
    <lineage>
        <taxon>Eukaryota</taxon>
        <taxon>Metazoa</taxon>
        <taxon>Chordata</taxon>
        <taxon>Craniata</taxon>
        <taxon>Vertebrata</taxon>
        <taxon>Euteleostomi</taxon>
        <taxon>Mammalia</taxon>
        <taxon>Eutheria</taxon>
        <taxon>Euarchontoglires</taxon>
        <taxon>Primates</taxon>
        <taxon>Haplorrhini</taxon>
        <taxon>Catarrhini</taxon>
        <taxon>Hominidae</taxon>
        <taxon>Pongo</taxon>
    </lineage>
</organism>
<evidence type="ECO:0000313" key="4">
    <source>
        <dbReference type="Proteomes" id="UP000001595"/>
    </source>
</evidence>
<protein>
    <submittedName>
        <fullName evidence="3">Transmembrane protein 270</fullName>
    </submittedName>
</protein>
<evidence type="ECO:0000256" key="2">
    <source>
        <dbReference type="SAM" id="Phobius"/>
    </source>
</evidence>
<dbReference type="InterPro" id="IPR029166">
    <property type="entry name" value="WBS28"/>
</dbReference>